<feature type="compositionally biased region" description="Basic residues" evidence="1">
    <location>
        <begin position="160"/>
        <end position="169"/>
    </location>
</feature>
<organism evidence="2">
    <name type="scientific">Nannocystis pusilla</name>
    <dbReference type="NCBI Taxonomy" id="889268"/>
    <lineage>
        <taxon>Bacteria</taxon>
        <taxon>Pseudomonadati</taxon>
        <taxon>Myxococcota</taxon>
        <taxon>Polyangia</taxon>
        <taxon>Nannocystales</taxon>
        <taxon>Nannocystaceae</taxon>
        <taxon>Nannocystis</taxon>
    </lineage>
</organism>
<feature type="region of interest" description="Disordered" evidence="1">
    <location>
        <begin position="133"/>
        <end position="177"/>
    </location>
</feature>
<evidence type="ECO:0000313" key="2">
    <source>
        <dbReference type="EMBL" id="AYM52223.1"/>
    </source>
</evidence>
<sequence>MIAGIASPNEPRALDVAAGEVTEFGGVVGIPPDNTAIMTGLVAGPDGEVYVAVDVFAPQELVSGVYRIPAGGGQAELFASDPALLFPNGFAFEPDGDLLVTDSFSGTIFHVALADGAVTRGRATPCWRRTPTRAACRRSSTSAPTASPTPATACTSPIRTRPRSSRSRSRATAAPTR</sequence>
<dbReference type="EMBL" id="MH908866">
    <property type="protein sequence ID" value="AYM52223.1"/>
    <property type="molecule type" value="Genomic_DNA"/>
</dbReference>
<feature type="compositionally biased region" description="Low complexity" evidence="1">
    <location>
        <begin position="133"/>
        <end position="159"/>
    </location>
</feature>
<dbReference type="InterPro" id="IPR011042">
    <property type="entry name" value="6-blade_b-propeller_TolB-like"/>
</dbReference>
<evidence type="ECO:0008006" key="3">
    <source>
        <dbReference type="Google" id="ProtNLM"/>
    </source>
</evidence>
<protein>
    <recommendedName>
        <fullName evidence="3">SMP-30/Gluconolactonase/LRE-like region domain-containing protein</fullName>
    </recommendedName>
</protein>
<reference evidence="2" key="1">
    <citation type="journal article" date="2018" name="J. Ind. Microbiol. Biotechnol.">
        <title>Genome mining reveals uncommon alkylpyrones as type III PKS products from myxobacteria.</title>
        <authorList>
            <person name="Hug J.J."/>
            <person name="Panter F."/>
            <person name="Krug D."/>
            <person name="Muller R."/>
        </authorList>
    </citation>
    <scope>NUCLEOTIDE SEQUENCE</scope>
    <source>
        <strain evidence="2">MNa6508</strain>
    </source>
</reference>
<dbReference type="Gene3D" id="2.120.10.30">
    <property type="entry name" value="TolB, C-terminal domain"/>
    <property type="match status" value="1"/>
</dbReference>
<name>A0A3Q8I105_9BACT</name>
<proteinExistence type="predicted"/>
<accession>A0A3Q8I105</accession>
<dbReference type="SUPFAM" id="SSF63829">
    <property type="entry name" value="Calcium-dependent phosphotriesterase"/>
    <property type="match status" value="1"/>
</dbReference>
<evidence type="ECO:0000256" key="1">
    <source>
        <dbReference type="SAM" id="MobiDB-lite"/>
    </source>
</evidence>
<dbReference type="AlphaFoldDB" id="A0A3Q8I105"/>